<organism evidence="1">
    <name type="scientific">viral metagenome</name>
    <dbReference type="NCBI Taxonomy" id="1070528"/>
    <lineage>
        <taxon>unclassified sequences</taxon>
        <taxon>metagenomes</taxon>
        <taxon>organismal metagenomes</taxon>
    </lineage>
</organism>
<protein>
    <submittedName>
        <fullName evidence="1">Uncharacterized protein</fullName>
    </submittedName>
</protein>
<name>A0A6H1ZHN2_9ZZZZ</name>
<gene>
    <name evidence="1" type="ORF">TM448A00583_0008</name>
    <name evidence="2" type="ORF">TM448B01995_0007</name>
</gene>
<dbReference type="EMBL" id="MT144027">
    <property type="protein sequence ID" value="QJA46969.1"/>
    <property type="molecule type" value="Genomic_DNA"/>
</dbReference>
<accession>A0A6H1ZHN2</accession>
<evidence type="ECO:0000313" key="1">
    <source>
        <dbReference type="EMBL" id="QJA46969.1"/>
    </source>
</evidence>
<evidence type="ECO:0000313" key="2">
    <source>
        <dbReference type="EMBL" id="QJI00585.1"/>
    </source>
</evidence>
<reference evidence="1" key="1">
    <citation type="submission" date="2020-03" db="EMBL/GenBank/DDBJ databases">
        <title>The deep terrestrial virosphere.</title>
        <authorList>
            <person name="Holmfeldt K."/>
            <person name="Nilsson E."/>
            <person name="Simone D."/>
            <person name="Lopez-Fernandez M."/>
            <person name="Wu X."/>
            <person name="de Brujin I."/>
            <person name="Lundin D."/>
            <person name="Andersson A."/>
            <person name="Bertilsson S."/>
            <person name="Dopson M."/>
        </authorList>
    </citation>
    <scope>NUCLEOTIDE SEQUENCE</scope>
    <source>
        <strain evidence="1">TM448A00583</strain>
        <strain evidence="2">TM448B01995</strain>
    </source>
</reference>
<dbReference type="AlphaFoldDB" id="A0A6H1ZHN2"/>
<dbReference type="EMBL" id="MT144862">
    <property type="protein sequence ID" value="QJI00585.1"/>
    <property type="molecule type" value="Genomic_DNA"/>
</dbReference>
<proteinExistence type="predicted"/>
<sequence length="64" mass="7261">MRVFLDEHDAEALEINNGVIQINFHGNSNDQDGGLFAIYRGTMKVARVADIVRREVYENSNLHS</sequence>